<proteinExistence type="predicted"/>
<protein>
    <submittedName>
        <fullName evidence="4">Phosphate ABC transporter substrate-binding protein (PhoT family)</fullName>
    </submittedName>
</protein>
<accession>A0A2S4NA14</accession>
<evidence type="ECO:0000313" key="5">
    <source>
        <dbReference type="Proteomes" id="UP000237056"/>
    </source>
</evidence>
<organism evidence="4 5">
    <name type="scientific">Flavobacterium croceum DSM 17960</name>
    <dbReference type="NCBI Taxonomy" id="1121886"/>
    <lineage>
        <taxon>Bacteria</taxon>
        <taxon>Pseudomonadati</taxon>
        <taxon>Bacteroidota</taxon>
        <taxon>Flavobacteriia</taxon>
        <taxon>Flavobacteriales</taxon>
        <taxon>Flavobacteriaceae</taxon>
        <taxon>Flavobacterium</taxon>
    </lineage>
</organism>
<evidence type="ECO:0000313" key="4">
    <source>
        <dbReference type="EMBL" id="POS02527.1"/>
    </source>
</evidence>
<feature type="chain" id="PRO_5015546559" evidence="2">
    <location>
        <begin position="25"/>
        <end position="301"/>
    </location>
</feature>
<dbReference type="RefSeq" id="WP_245874598.1">
    <property type="nucleotide sequence ID" value="NZ_PQNY01000003.1"/>
</dbReference>
<dbReference type="InterPro" id="IPR024370">
    <property type="entry name" value="PBP_domain"/>
</dbReference>
<feature type="domain" description="PBP" evidence="3">
    <location>
        <begin position="39"/>
        <end position="276"/>
    </location>
</feature>
<feature type="signal peptide" evidence="2">
    <location>
        <begin position="1"/>
        <end position="24"/>
    </location>
</feature>
<dbReference type="SUPFAM" id="SSF53850">
    <property type="entry name" value="Periplasmic binding protein-like II"/>
    <property type="match status" value="1"/>
</dbReference>
<comment type="caution">
    <text evidence="4">The sequence shown here is derived from an EMBL/GenBank/DDBJ whole genome shotgun (WGS) entry which is preliminary data.</text>
</comment>
<evidence type="ECO:0000259" key="3">
    <source>
        <dbReference type="Pfam" id="PF12849"/>
    </source>
</evidence>
<dbReference type="Pfam" id="PF12849">
    <property type="entry name" value="PBP_like_2"/>
    <property type="match status" value="1"/>
</dbReference>
<dbReference type="AlphaFoldDB" id="A0A2S4NA14"/>
<evidence type="ECO:0000256" key="1">
    <source>
        <dbReference type="ARBA" id="ARBA00022729"/>
    </source>
</evidence>
<sequence>MMNKNSWFKVLSALIVLVSITWSCNNTNKKQQSDTILTGKLSIAVDESLQPIVEDQQAVFENTYNAKLQLLPLSENEILQSLVDKKANTAVMARALTAQERKYFQSKTIYPQQTPIAIDAVTLIRNKKEKDTLIALEDLKLFFEGDRTKVKGLVFDNLNSSTVSFLLKKFNLQKLPEKDIYSFKNNNEVIKYVSENSNMIGIIGLNWLVQPSSEVEQYIDKISVLSVKDFRKTQYIYPSQENLVTKSYPLARDLYFINCQGYEGLGIGFASFIAGERGQRIILKSGLAPVKLPSRKIVVTH</sequence>
<dbReference type="PANTHER" id="PTHR30570:SF1">
    <property type="entry name" value="PHOSPHATE-BINDING PROTEIN PSTS"/>
    <property type="match status" value="1"/>
</dbReference>
<keyword evidence="5" id="KW-1185">Reference proteome</keyword>
<reference evidence="4 5" key="1">
    <citation type="submission" date="2018-01" db="EMBL/GenBank/DDBJ databases">
        <title>Genomic Encyclopedia of Type Strains, Phase I: the one thousand microbial genomes (KMG-I) project.</title>
        <authorList>
            <person name="Goeker M."/>
        </authorList>
    </citation>
    <scope>NUCLEOTIDE SEQUENCE [LARGE SCALE GENOMIC DNA]</scope>
    <source>
        <strain evidence="4 5">DSM 17960</strain>
    </source>
</reference>
<dbReference type="PANTHER" id="PTHR30570">
    <property type="entry name" value="PERIPLASMIC PHOSPHATE BINDING COMPONENT OF PHOSPHATE ABC TRANSPORTER"/>
    <property type="match status" value="1"/>
</dbReference>
<dbReference type="Proteomes" id="UP000237056">
    <property type="component" value="Unassembled WGS sequence"/>
</dbReference>
<gene>
    <name evidence="4" type="ORF">Q361_10333</name>
</gene>
<evidence type="ECO:0000256" key="2">
    <source>
        <dbReference type="SAM" id="SignalP"/>
    </source>
</evidence>
<dbReference type="EMBL" id="PQNY01000003">
    <property type="protein sequence ID" value="POS02527.1"/>
    <property type="molecule type" value="Genomic_DNA"/>
</dbReference>
<dbReference type="Gene3D" id="3.40.190.10">
    <property type="entry name" value="Periplasmic binding protein-like II"/>
    <property type="match status" value="2"/>
</dbReference>
<dbReference type="InterPro" id="IPR050811">
    <property type="entry name" value="Phosphate_ABC_transporter"/>
</dbReference>
<keyword evidence="1 2" id="KW-0732">Signal</keyword>
<name>A0A2S4NA14_9FLAO</name>